<feature type="region of interest" description="Disordered" evidence="1">
    <location>
        <begin position="1"/>
        <end position="38"/>
    </location>
</feature>
<dbReference type="KEGG" id="dsq:DICSQDRAFT_171460"/>
<dbReference type="AlphaFoldDB" id="R7SVL9"/>
<protein>
    <submittedName>
        <fullName evidence="2">Uncharacterized protein</fullName>
    </submittedName>
</protein>
<reference evidence="2 3" key="1">
    <citation type="journal article" date="2012" name="Science">
        <title>The Paleozoic origin of enzymatic lignin decomposition reconstructed from 31 fungal genomes.</title>
        <authorList>
            <person name="Floudas D."/>
            <person name="Binder M."/>
            <person name="Riley R."/>
            <person name="Barry K."/>
            <person name="Blanchette R.A."/>
            <person name="Henrissat B."/>
            <person name="Martinez A.T."/>
            <person name="Otillar R."/>
            <person name="Spatafora J.W."/>
            <person name="Yadav J.S."/>
            <person name="Aerts A."/>
            <person name="Benoit I."/>
            <person name="Boyd A."/>
            <person name="Carlson A."/>
            <person name="Copeland A."/>
            <person name="Coutinho P.M."/>
            <person name="de Vries R.P."/>
            <person name="Ferreira P."/>
            <person name="Findley K."/>
            <person name="Foster B."/>
            <person name="Gaskell J."/>
            <person name="Glotzer D."/>
            <person name="Gorecki P."/>
            <person name="Heitman J."/>
            <person name="Hesse C."/>
            <person name="Hori C."/>
            <person name="Igarashi K."/>
            <person name="Jurgens J.A."/>
            <person name="Kallen N."/>
            <person name="Kersten P."/>
            <person name="Kohler A."/>
            <person name="Kuees U."/>
            <person name="Kumar T.K.A."/>
            <person name="Kuo A."/>
            <person name="LaButti K."/>
            <person name="Larrondo L.F."/>
            <person name="Lindquist E."/>
            <person name="Ling A."/>
            <person name="Lombard V."/>
            <person name="Lucas S."/>
            <person name="Lundell T."/>
            <person name="Martin R."/>
            <person name="McLaughlin D.J."/>
            <person name="Morgenstern I."/>
            <person name="Morin E."/>
            <person name="Murat C."/>
            <person name="Nagy L.G."/>
            <person name="Nolan M."/>
            <person name="Ohm R.A."/>
            <person name="Patyshakuliyeva A."/>
            <person name="Rokas A."/>
            <person name="Ruiz-Duenas F.J."/>
            <person name="Sabat G."/>
            <person name="Salamov A."/>
            <person name="Samejima M."/>
            <person name="Schmutz J."/>
            <person name="Slot J.C."/>
            <person name="St John F."/>
            <person name="Stenlid J."/>
            <person name="Sun H."/>
            <person name="Sun S."/>
            <person name="Syed K."/>
            <person name="Tsang A."/>
            <person name="Wiebenga A."/>
            <person name="Young D."/>
            <person name="Pisabarro A."/>
            <person name="Eastwood D.C."/>
            <person name="Martin F."/>
            <person name="Cullen D."/>
            <person name="Grigoriev I.V."/>
            <person name="Hibbett D.S."/>
        </authorList>
    </citation>
    <scope>NUCLEOTIDE SEQUENCE [LARGE SCALE GENOMIC DNA]</scope>
    <source>
        <strain evidence="2 3">LYAD-421 SS1</strain>
    </source>
</reference>
<accession>R7SVL9</accession>
<evidence type="ECO:0000313" key="2">
    <source>
        <dbReference type="EMBL" id="EJF59973.1"/>
    </source>
</evidence>
<evidence type="ECO:0000256" key="1">
    <source>
        <dbReference type="SAM" id="MobiDB-lite"/>
    </source>
</evidence>
<proteinExistence type="predicted"/>
<dbReference type="GeneID" id="18839340"/>
<evidence type="ECO:0000313" key="3">
    <source>
        <dbReference type="Proteomes" id="UP000053319"/>
    </source>
</evidence>
<dbReference type="HOGENOM" id="CLU_051873_0_0_1"/>
<sequence>MASGPHYAPLAEDDFESDDPGSHTHPAPSQAHTRPASPTATLQAYLEIQWIYAGVEYDSFENAICASANSLGITNQAYVDWTISVTRDITRREVVNVYNVLSNKVYEHRNDFLKECDTTHATFRQMDSSMTGLHTKADTAGNLALKAVEENKQLKAEIITVKADLDMLNHNNMELVKWYKELTAKFMQLEQDLSNCTMFGITTAPAPVVSQASRIKASESPKYKGNKGSEVTLEQCLQKMGLWFRIQNITTDDDKITLALTYLEGGVHDYIEDYIETAASGESLGTWTDFVNRLKAGYRQLAPEKTAQTSLKEWCSKTHTTVIQFAENFGRYASKSGYADVELIHRIDNQVGMNSQILTVMTAMQQVNLMLIPTKWEHYLDWVLKLEMETRGNQAKLSLQQHTTSRPLQNPNAMDVDTKKLSKEQLEWLDKKL</sequence>
<gene>
    <name evidence="2" type="ORF">DICSQDRAFT_171460</name>
</gene>
<name>R7SVL9_DICSQ</name>
<organism evidence="2 3">
    <name type="scientific">Dichomitus squalens (strain LYAD-421)</name>
    <name type="common">Western red white-rot fungus</name>
    <dbReference type="NCBI Taxonomy" id="732165"/>
    <lineage>
        <taxon>Eukaryota</taxon>
        <taxon>Fungi</taxon>
        <taxon>Dikarya</taxon>
        <taxon>Basidiomycota</taxon>
        <taxon>Agaricomycotina</taxon>
        <taxon>Agaricomycetes</taxon>
        <taxon>Polyporales</taxon>
        <taxon>Polyporaceae</taxon>
        <taxon>Dichomitus</taxon>
    </lineage>
</organism>
<dbReference type="Proteomes" id="UP000053319">
    <property type="component" value="Unassembled WGS sequence"/>
</dbReference>
<dbReference type="EMBL" id="JH719419">
    <property type="protein sequence ID" value="EJF59973.1"/>
    <property type="molecule type" value="Genomic_DNA"/>
</dbReference>
<dbReference type="RefSeq" id="XP_007367186.1">
    <property type="nucleotide sequence ID" value="XM_007367124.1"/>
</dbReference>
<dbReference type="OrthoDB" id="3260518at2759"/>